<comment type="subcellular location">
    <subcellularLocation>
        <location evidence="1">Cell membrane</location>
        <topology evidence="1">Multi-pass membrane protein</topology>
    </subcellularLocation>
</comment>
<evidence type="ECO:0000256" key="6">
    <source>
        <dbReference type="ARBA" id="ARBA00022989"/>
    </source>
</evidence>
<evidence type="ECO:0000256" key="7">
    <source>
        <dbReference type="ARBA" id="ARBA00023136"/>
    </source>
</evidence>
<keyword evidence="4" id="KW-1003">Cell membrane</keyword>
<dbReference type="PANTHER" id="PTHR22911">
    <property type="entry name" value="ACYL-MALONYL CONDENSING ENZYME-RELATED"/>
    <property type="match status" value="1"/>
</dbReference>
<proteinExistence type="inferred from homology"/>
<feature type="transmembrane region" description="Helical" evidence="8">
    <location>
        <begin position="124"/>
        <end position="141"/>
    </location>
</feature>
<evidence type="ECO:0000256" key="4">
    <source>
        <dbReference type="ARBA" id="ARBA00022475"/>
    </source>
</evidence>
<dbReference type="SUPFAM" id="SSF103481">
    <property type="entry name" value="Multidrug resistance efflux transporter EmrE"/>
    <property type="match status" value="2"/>
</dbReference>
<comment type="caution">
    <text evidence="10">The sequence shown here is derived from an EMBL/GenBank/DDBJ whole genome shotgun (WGS) entry which is preliminary data.</text>
</comment>
<sequence>MDRTGLLLGLGCYLSWGAFPLFFRALEAADATEIVAHRAAWSLLVCVLLLLATGGLGAVVRVLRDRRAVVTLGIASVFIAGNWLIYVYGVNTGRTVDAALGYFINPLVTILLAVFVLKERLRPAQWASCAIGAAAVLVIGVGYGQVPWISLGLAFSFGMYGLVKNRAGRTVGALPGLAVETAVLSPLAVTYLLWLGWTGQGTFTPGDPGGVGHMVLLASAGAVTAAPLLLFAGAARRLPLSVVGMLQYLTPALQLITGVVVFGEEMPAERWAGFVLVWVAIAVLTVDGVRHNRQRRGGTPRVAV</sequence>
<feature type="transmembrane region" description="Helical" evidence="8">
    <location>
        <begin position="268"/>
        <end position="286"/>
    </location>
</feature>
<feature type="transmembrane region" description="Helical" evidence="8">
    <location>
        <begin position="69"/>
        <end position="88"/>
    </location>
</feature>
<dbReference type="InterPro" id="IPR000620">
    <property type="entry name" value="EamA_dom"/>
</dbReference>
<feature type="transmembrane region" description="Helical" evidence="8">
    <location>
        <begin position="38"/>
        <end position="62"/>
    </location>
</feature>
<feature type="transmembrane region" description="Helical" evidence="8">
    <location>
        <begin position="100"/>
        <end position="117"/>
    </location>
</feature>
<reference evidence="10" key="1">
    <citation type="submission" date="2023-02" db="EMBL/GenBank/DDBJ databases">
        <title>Georgenia sp.10Sc9-8, isolated from a soil sample collected from the Taklamakan desert.</title>
        <authorList>
            <person name="Liu S."/>
        </authorList>
    </citation>
    <scope>NUCLEOTIDE SEQUENCE</scope>
    <source>
        <strain evidence="10">10Sc9-8</strain>
    </source>
</reference>
<evidence type="ECO:0000259" key="9">
    <source>
        <dbReference type="Pfam" id="PF00892"/>
    </source>
</evidence>
<keyword evidence="3" id="KW-0813">Transport</keyword>
<evidence type="ECO:0000313" key="10">
    <source>
        <dbReference type="EMBL" id="MDD9205966.1"/>
    </source>
</evidence>
<keyword evidence="5 8" id="KW-0812">Transmembrane</keyword>
<feature type="transmembrane region" description="Helical" evidence="8">
    <location>
        <begin position="170"/>
        <end position="194"/>
    </location>
</feature>
<evidence type="ECO:0000256" key="3">
    <source>
        <dbReference type="ARBA" id="ARBA00022448"/>
    </source>
</evidence>
<dbReference type="Gene3D" id="1.10.3730.20">
    <property type="match status" value="1"/>
</dbReference>
<dbReference type="PANTHER" id="PTHR22911:SF137">
    <property type="entry name" value="SOLUTE CARRIER FAMILY 35 MEMBER G2-RELATED"/>
    <property type="match status" value="1"/>
</dbReference>
<dbReference type="Proteomes" id="UP001165561">
    <property type="component" value="Unassembled WGS sequence"/>
</dbReference>
<dbReference type="NCBIfam" id="TIGR00688">
    <property type="entry name" value="rarD"/>
    <property type="match status" value="1"/>
</dbReference>
<dbReference type="InterPro" id="IPR004626">
    <property type="entry name" value="RarD"/>
</dbReference>
<feature type="transmembrane region" description="Helical" evidence="8">
    <location>
        <begin position="147"/>
        <end position="163"/>
    </location>
</feature>
<protein>
    <submittedName>
        <fullName evidence="10">EamA family transporter RarD</fullName>
    </submittedName>
</protein>
<evidence type="ECO:0000256" key="8">
    <source>
        <dbReference type="SAM" id="Phobius"/>
    </source>
</evidence>
<keyword evidence="7 8" id="KW-0472">Membrane</keyword>
<keyword evidence="11" id="KW-1185">Reference proteome</keyword>
<dbReference type="EMBL" id="JARACI010000730">
    <property type="protein sequence ID" value="MDD9205966.1"/>
    <property type="molecule type" value="Genomic_DNA"/>
</dbReference>
<dbReference type="Pfam" id="PF00892">
    <property type="entry name" value="EamA"/>
    <property type="match status" value="2"/>
</dbReference>
<organism evidence="10 11">
    <name type="scientific">Georgenia halotolerans</name>
    <dbReference type="NCBI Taxonomy" id="3028317"/>
    <lineage>
        <taxon>Bacteria</taxon>
        <taxon>Bacillati</taxon>
        <taxon>Actinomycetota</taxon>
        <taxon>Actinomycetes</taxon>
        <taxon>Micrococcales</taxon>
        <taxon>Bogoriellaceae</taxon>
        <taxon>Georgenia</taxon>
    </lineage>
</organism>
<keyword evidence="6 8" id="KW-1133">Transmembrane helix</keyword>
<evidence type="ECO:0000256" key="1">
    <source>
        <dbReference type="ARBA" id="ARBA00004651"/>
    </source>
</evidence>
<feature type="transmembrane region" description="Helical" evidence="8">
    <location>
        <begin position="242"/>
        <end position="262"/>
    </location>
</feature>
<evidence type="ECO:0000256" key="2">
    <source>
        <dbReference type="ARBA" id="ARBA00007362"/>
    </source>
</evidence>
<feature type="domain" description="EamA" evidence="9">
    <location>
        <begin position="151"/>
        <end position="285"/>
    </location>
</feature>
<comment type="similarity">
    <text evidence="2">Belongs to the EamA transporter family.</text>
</comment>
<feature type="transmembrane region" description="Helical" evidence="8">
    <location>
        <begin position="214"/>
        <end position="235"/>
    </location>
</feature>
<evidence type="ECO:0000313" key="11">
    <source>
        <dbReference type="Proteomes" id="UP001165561"/>
    </source>
</evidence>
<accession>A0ABT5TV78</accession>
<feature type="domain" description="EamA" evidence="9">
    <location>
        <begin position="4"/>
        <end position="139"/>
    </location>
</feature>
<name>A0ABT5TV78_9MICO</name>
<dbReference type="InterPro" id="IPR037185">
    <property type="entry name" value="EmrE-like"/>
</dbReference>
<evidence type="ECO:0000256" key="5">
    <source>
        <dbReference type="ARBA" id="ARBA00022692"/>
    </source>
</evidence>
<gene>
    <name evidence="10" type="primary">rarD</name>
    <name evidence="10" type="ORF">PU560_05710</name>
</gene>